<evidence type="ECO:0000313" key="1">
    <source>
        <dbReference type="EMBL" id="KAF2795081.1"/>
    </source>
</evidence>
<organism evidence="1 2">
    <name type="scientific">Melanomma pulvis-pyrius CBS 109.77</name>
    <dbReference type="NCBI Taxonomy" id="1314802"/>
    <lineage>
        <taxon>Eukaryota</taxon>
        <taxon>Fungi</taxon>
        <taxon>Dikarya</taxon>
        <taxon>Ascomycota</taxon>
        <taxon>Pezizomycotina</taxon>
        <taxon>Dothideomycetes</taxon>
        <taxon>Pleosporomycetidae</taxon>
        <taxon>Pleosporales</taxon>
        <taxon>Melanommataceae</taxon>
        <taxon>Melanomma</taxon>
    </lineage>
</organism>
<dbReference type="SUPFAM" id="SSF51182">
    <property type="entry name" value="RmlC-like cupins"/>
    <property type="match status" value="1"/>
</dbReference>
<sequence length="220" mass="24047">MVEVKTYHLKPTELIPNSPYVLIHYPALLLKEVKRNDFNATDVHDIFTSNGWPVQWVAKYGPTQTSHYHSAAHECMAVISGEGATIRFGVADTSSDEEANTHGSGYEDGGVEVQARLGDVFVIPAGVAHKTHDPKPEGAIFKFHDAKGADSRKIVEKIELDGEFMMIGAYPSGDSWDFAVGGDHEGQYDNVWSVSKPEKDPVLGTSKDGLCGLWGERSCL</sequence>
<name>A0A6A6XFI7_9PLEO</name>
<dbReference type="OrthoDB" id="2446447at2759"/>
<dbReference type="AlphaFoldDB" id="A0A6A6XFI7"/>
<proteinExistence type="predicted"/>
<gene>
    <name evidence="1" type="ORF">K505DRAFT_324338</name>
</gene>
<dbReference type="EMBL" id="MU001870">
    <property type="protein sequence ID" value="KAF2795081.1"/>
    <property type="molecule type" value="Genomic_DNA"/>
</dbReference>
<accession>A0A6A6XFI7</accession>
<dbReference type="CDD" id="cd02219">
    <property type="entry name" value="cupin_YjlB-like"/>
    <property type="match status" value="1"/>
</dbReference>
<reference evidence="1" key="1">
    <citation type="journal article" date="2020" name="Stud. Mycol.">
        <title>101 Dothideomycetes genomes: a test case for predicting lifestyles and emergence of pathogens.</title>
        <authorList>
            <person name="Haridas S."/>
            <person name="Albert R."/>
            <person name="Binder M."/>
            <person name="Bloem J."/>
            <person name="Labutti K."/>
            <person name="Salamov A."/>
            <person name="Andreopoulos B."/>
            <person name="Baker S."/>
            <person name="Barry K."/>
            <person name="Bills G."/>
            <person name="Bluhm B."/>
            <person name="Cannon C."/>
            <person name="Castanera R."/>
            <person name="Culley D."/>
            <person name="Daum C."/>
            <person name="Ezra D."/>
            <person name="Gonzalez J."/>
            <person name="Henrissat B."/>
            <person name="Kuo A."/>
            <person name="Liang C."/>
            <person name="Lipzen A."/>
            <person name="Lutzoni F."/>
            <person name="Magnuson J."/>
            <person name="Mondo S."/>
            <person name="Nolan M."/>
            <person name="Ohm R."/>
            <person name="Pangilinan J."/>
            <person name="Park H.-J."/>
            <person name="Ramirez L."/>
            <person name="Alfaro M."/>
            <person name="Sun H."/>
            <person name="Tritt A."/>
            <person name="Yoshinaga Y."/>
            <person name="Zwiers L.-H."/>
            <person name="Turgeon B."/>
            <person name="Goodwin S."/>
            <person name="Spatafora J."/>
            <person name="Crous P."/>
            <person name="Grigoriev I."/>
        </authorList>
    </citation>
    <scope>NUCLEOTIDE SEQUENCE</scope>
    <source>
        <strain evidence="1">CBS 109.77</strain>
    </source>
</reference>
<keyword evidence="2" id="KW-1185">Reference proteome</keyword>
<dbReference type="PANTHER" id="PTHR36448:SF3">
    <property type="entry name" value="CUPIN TYPE-2 DOMAIN-CONTAINING PROTEIN"/>
    <property type="match status" value="1"/>
</dbReference>
<dbReference type="PANTHER" id="PTHR36448">
    <property type="entry name" value="BLR7373 PROTEIN"/>
    <property type="match status" value="1"/>
</dbReference>
<dbReference type="Gene3D" id="2.60.120.10">
    <property type="entry name" value="Jelly Rolls"/>
    <property type="match status" value="1"/>
</dbReference>
<dbReference type="Proteomes" id="UP000799757">
    <property type="component" value="Unassembled WGS sequence"/>
</dbReference>
<evidence type="ECO:0000313" key="2">
    <source>
        <dbReference type="Proteomes" id="UP000799757"/>
    </source>
</evidence>
<dbReference type="InterPro" id="IPR014710">
    <property type="entry name" value="RmlC-like_jellyroll"/>
</dbReference>
<protein>
    <submittedName>
        <fullName evidence="1">Uncharacterized protein</fullName>
    </submittedName>
</protein>
<dbReference type="InterPro" id="IPR047121">
    <property type="entry name" value="YjiB-like"/>
</dbReference>
<dbReference type="InterPro" id="IPR011051">
    <property type="entry name" value="RmlC_Cupin_sf"/>
</dbReference>